<dbReference type="GO" id="GO:0005730">
    <property type="term" value="C:nucleolus"/>
    <property type="evidence" value="ECO:0007669"/>
    <property type="project" value="UniProtKB-SubCell"/>
</dbReference>
<dbReference type="InterPro" id="IPR014001">
    <property type="entry name" value="Helicase_ATP-bd"/>
</dbReference>
<dbReference type="PROSITE" id="PS51192">
    <property type="entry name" value="HELICASE_ATP_BIND_1"/>
    <property type="match status" value="1"/>
</dbReference>
<dbReference type="SMART" id="SM01123">
    <property type="entry name" value="DBP10CT"/>
    <property type="match status" value="1"/>
</dbReference>
<gene>
    <name evidence="14" type="ORF">T552_04152</name>
</gene>
<evidence type="ECO:0000256" key="5">
    <source>
        <dbReference type="ARBA" id="ARBA00022801"/>
    </source>
</evidence>
<dbReference type="InterPro" id="IPR011545">
    <property type="entry name" value="DEAD/DEAH_box_helicase_dom"/>
</dbReference>
<comment type="function">
    <text evidence="1">ATP-binding RNA helicase involved in the biogenesis of 60S ribosomal subunits and is required for the normal formation of 25S and 5.8S rRNAs.</text>
</comment>
<evidence type="ECO:0000256" key="2">
    <source>
        <dbReference type="ARBA" id="ARBA00010379"/>
    </source>
</evidence>
<sequence>MEISLNTLKAIKYKGFRIPTPIQRKTMPLLLDRMDVVAMARTGSGKTAAFVIPMIERLKTHHAKVGSRALILCPNRELAIQTIKVVKELKRGTNLRSVLLVGGESLEEQFEMMEMNPDIIVATPGRFLHLKVEMDLDLKTIEYVVFDEADRLFEMGFSEQLSEILRYLPTSRQTSLFSATLPRSLVDFAKAGLQNPILVRLDTELVVSEDLQSAFFSIKPSEKEAALLYLLHDIIKVPKTIEEAGDGNLGKNDKNNTYKHNQNAISPYSTIIFTCTRHHVEYLEKLLSLYGYSVSYIYGSLDQVARRNQIASFRAGKTTLLVVTDIAARGIDIPLLSNVINYDFPSKPKIYVHRVGRTARAGQKGWAYSLVRAEDAAYLIELQLFLGRKIVSSNSQDPDYVQNIVLGTFPRQNLEYYCEWIAQLLRENSECYSLKKVMHKGEILYSKTAGSASIESNRRAKELVKGVEWSIINPLLVDSNCEKNTEKEALMAKISSYSPHGTIFEGSRSFKSGIALKEIDKRMKKIRTSRVKANKSDPIEQIFHGKKRSKTNNDTIANINDFGENNTEIRSGIIDENRAKNEGNSYKDKENYMAYYTPASSTREHAYDVSKSNYSFERATKNAIFDLMGNDNDLTDQTEAHRNKIHWSFKKKKLVSRTNDYNNSKGGSKIIKDEGGIKIPATYKTGRYTTWKNSRNIIKKKVGEIESCENLTAPKSLNTNINKGKYKHNKLQAPKPADKYCDDYKKRKKRIQKALEKGYGDNKRVKSELRNIMEIRKIRRLKEKRRQKNARPSKKKH</sequence>
<evidence type="ECO:0000313" key="14">
    <source>
        <dbReference type="EMBL" id="KTW27330.1"/>
    </source>
</evidence>
<dbReference type="Pfam" id="PF00271">
    <property type="entry name" value="Helicase_C"/>
    <property type="match status" value="1"/>
</dbReference>
<accession>A0A0W4ZG34</accession>
<comment type="caution">
    <text evidence="14">The sequence shown here is derived from an EMBL/GenBank/DDBJ whole genome shotgun (WGS) entry which is preliminary data.</text>
</comment>
<name>A0A0W4ZG34_PNEC8</name>
<evidence type="ECO:0000256" key="7">
    <source>
        <dbReference type="ARBA" id="ARBA00022840"/>
    </source>
</evidence>
<evidence type="ECO:0000256" key="10">
    <source>
        <dbReference type="RuleBase" id="RU000492"/>
    </source>
</evidence>
<feature type="domain" description="Helicase C-terminal" evidence="13">
    <location>
        <begin position="257"/>
        <end position="405"/>
    </location>
</feature>
<evidence type="ECO:0000259" key="12">
    <source>
        <dbReference type="PROSITE" id="PS51192"/>
    </source>
</evidence>
<dbReference type="InterPro" id="IPR033517">
    <property type="entry name" value="DDX54/DBP10_DEAD-box_helicase"/>
</dbReference>
<dbReference type="SMART" id="SM00487">
    <property type="entry name" value="DEXDc"/>
    <property type="match status" value="1"/>
</dbReference>
<dbReference type="GO" id="GO:0005829">
    <property type="term" value="C:cytosol"/>
    <property type="evidence" value="ECO:0007669"/>
    <property type="project" value="TreeGrafter"/>
</dbReference>
<dbReference type="PROSITE" id="PS51194">
    <property type="entry name" value="HELICASE_CTER"/>
    <property type="match status" value="1"/>
</dbReference>
<dbReference type="PROSITE" id="PS00039">
    <property type="entry name" value="DEAD_ATP_HELICASE"/>
    <property type="match status" value="1"/>
</dbReference>
<organism evidence="14 15">
    <name type="scientific">Pneumocystis carinii (strain B80)</name>
    <name type="common">Rat pneumocystis pneumonia agent</name>
    <name type="synonym">Pneumocystis carinii f. sp. carinii</name>
    <dbReference type="NCBI Taxonomy" id="1408658"/>
    <lineage>
        <taxon>Eukaryota</taxon>
        <taxon>Fungi</taxon>
        <taxon>Dikarya</taxon>
        <taxon>Ascomycota</taxon>
        <taxon>Taphrinomycotina</taxon>
        <taxon>Pneumocystomycetes</taxon>
        <taxon>Pneumocystaceae</taxon>
        <taxon>Pneumocystis</taxon>
    </lineage>
</organism>
<evidence type="ECO:0000256" key="4">
    <source>
        <dbReference type="ARBA" id="ARBA00022741"/>
    </source>
</evidence>
<dbReference type="Gene3D" id="3.40.50.300">
    <property type="entry name" value="P-loop containing nucleotide triphosphate hydrolases"/>
    <property type="match status" value="2"/>
</dbReference>
<dbReference type="VEuPathDB" id="FungiDB:T552_04152"/>
<dbReference type="SMART" id="SM00490">
    <property type="entry name" value="HELICc"/>
    <property type="match status" value="1"/>
</dbReference>
<dbReference type="InterPro" id="IPR027417">
    <property type="entry name" value="P-loop_NTPase"/>
</dbReference>
<feature type="domain" description="Helicase ATP-binding" evidence="12">
    <location>
        <begin position="27"/>
        <end position="199"/>
    </location>
</feature>
<keyword evidence="5 10" id="KW-0378">Hydrolase</keyword>
<evidence type="ECO:0000256" key="6">
    <source>
        <dbReference type="ARBA" id="ARBA00022806"/>
    </source>
</evidence>
<dbReference type="PANTHER" id="PTHR47959:SF8">
    <property type="entry name" value="RNA HELICASE"/>
    <property type="match status" value="1"/>
</dbReference>
<dbReference type="GO" id="GO:0003723">
    <property type="term" value="F:RNA binding"/>
    <property type="evidence" value="ECO:0007669"/>
    <property type="project" value="UniProtKB-KW"/>
</dbReference>
<comment type="catalytic activity">
    <reaction evidence="9">
        <text>ATP + H2O = ADP + phosphate + H(+)</text>
        <dbReference type="Rhea" id="RHEA:13065"/>
        <dbReference type="ChEBI" id="CHEBI:15377"/>
        <dbReference type="ChEBI" id="CHEBI:15378"/>
        <dbReference type="ChEBI" id="CHEBI:30616"/>
        <dbReference type="ChEBI" id="CHEBI:43474"/>
        <dbReference type="ChEBI" id="CHEBI:456216"/>
        <dbReference type="EC" id="3.6.4.13"/>
    </reaction>
</comment>
<dbReference type="CDD" id="cd18787">
    <property type="entry name" value="SF2_C_DEAD"/>
    <property type="match status" value="1"/>
</dbReference>
<protein>
    <recommendedName>
        <fullName evidence="3">RNA helicase</fullName>
        <ecNumber evidence="3">3.6.4.13</ecNumber>
    </recommendedName>
</protein>
<dbReference type="GO" id="GO:0005524">
    <property type="term" value="F:ATP binding"/>
    <property type="evidence" value="ECO:0007669"/>
    <property type="project" value="UniProtKB-KW"/>
</dbReference>
<dbReference type="AlphaFoldDB" id="A0A0W4ZG34"/>
<dbReference type="EMBL" id="LFVZ01000010">
    <property type="protein sequence ID" value="KTW27330.1"/>
    <property type="molecule type" value="Genomic_DNA"/>
</dbReference>
<dbReference type="OrthoDB" id="10261375at2759"/>
<dbReference type="EC" id="3.6.4.13" evidence="3"/>
<dbReference type="Pfam" id="PF00270">
    <property type="entry name" value="DEAD"/>
    <property type="match status" value="1"/>
</dbReference>
<dbReference type="InterPro" id="IPR001650">
    <property type="entry name" value="Helicase_C-like"/>
</dbReference>
<evidence type="ECO:0000256" key="8">
    <source>
        <dbReference type="ARBA" id="ARBA00022884"/>
    </source>
</evidence>
<evidence type="ECO:0000313" key="15">
    <source>
        <dbReference type="Proteomes" id="UP000054454"/>
    </source>
</evidence>
<dbReference type="CDD" id="cd17959">
    <property type="entry name" value="DEADc_DDX54"/>
    <property type="match status" value="1"/>
</dbReference>
<keyword evidence="15" id="KW-1185">Reference proteome</keyword>
<reference evidence="15" key="1">
    <citation type="journal article" date="2016" name="Nat. Commun.">
        <title>Genome analysis of three Pneumocystis species reveals adaptation mechanisms to life exclusively in mammalian hosts.</title>
        <authorList>
            <person name="Ma L."/>
            <person name="Chen Z."/>
            <person name="Huang D.W."/>
            <person name="Kutty G."/>
            <person name="Ishihara M."/>
            <person name="Wang H."/>
            <person name="Abouelleil A."/>
            <person name="Bishop L."/>
            <person name="Davey E."/>
            <person name="Deng R."/>
            <person name="Deng X."/>
            <person name="Fan L."/>
            <person name="Fantoni G."/>
            <person name="Fitzgerald M."/>
            <person name="Gogineni E."/>
            <person name="Goldberg J.M."/>
            <person name="Handley G."/>
            <person name="Hu X."/>
            <person name="Huber C."/>
            <person name="Jiao X."/>
            <person name="Jones K."/>
            <person name="Levin J.Z."/>
            <person name="Liu Y."/>
            <person name="Macdonald P."/>
            <person name="Melnikov A."/>
            <person name="Raley C."/>
            <person name="Sassi M."/>
            <person name="Sherman B.T."/>
            <person name="Song X."/>
            <person name="Sykes S."/>
            <person name="Tran B."/>
            <person name="Walsh L."/>
            <person name="Xia Y."/>
            <person name="Yang J."/>
            <person name="Young S."/>
            <person name="Zeng Q."/>
            <person name="Zheng X."/>
            <person name="Stephens R."/>
            <person name="Nusbaum C."/>
            <person name="Birren B.W."/>
            <person name="Azadi P."/>
            <person name="Lempicki R.A."/>
            <person name="Cuomo C.A."/>
            <person name="Kovacs J.A."/>
        </authorList>
    </citation>
    <scope>NUCLEOTIDE SEQUENCE [LARGE SCALE GENOMIC DNA]</scope>
    <source>
        <strain evidence="15">B80</strain>
    </source>
</reference>
<keyword evidence="7 10" id="KW-0067">ATP-binding</keyword>
<keyword evidence="4 10" id="KW-0547">Nucleotide-binding</keyword>
<keyword evidence="8" id="KW-0694">RNA-binding</keyword>
<dbReference type="InterPro" id="IPR050079">
    <property type="entry name" value="DEAD_box_RNA_helicase"/>
</dbReference>
<dbReference type="Proteomes" id="UP000054454">
    <property type="component" value="Unassembled WGS sequence"/>
</dbReference>
<evidence type="ECO:0000256" key="3">
    <source>
        <dbReference type="ARBA" id="ARBA00012552"/>
    </source>
</evidence>
<evidence type="ECO:0000256" key="9">
    <source>
        <dbReference type="ARBA" id="ARBA00047984"/>
    </source>
</evidence>
<evidence type="ECO:0000256" key="11">
    <source>
        <dbReference type="SAM" id="MobiDB-lite"/>
    </source>
</evidence>
<dbReference type="GeneID" id="28938406"/>
<keyword evidence="6 10" id="KW-0347">Helicase</keyword>
<comment type="similarity">
    <text evidence="2">Belongs to the DEAD box helicase family. DDX54/DBP10 subfamily.</text>
</comment>
<dbReference type="GO" id="GO:0003724">
    <property type="term" value="F:RNA helicase activity"/>
    <property type="evidence" value="ECO:0007669"/>
    <property type="project" value="UniProtKB-EC"/>
</dbReference>
<dbReference type="SUPFAM" id="SSF52540">
    <property type="entry name" value="P-loop containing nucleoside triphosphate hydrolases"/>
    <property type="match status" value="1"/>
</dbReference>
<evidence type="ECO:0000256" key="1">
    <source>
        <dbReference type="ARBA" id="ARBA00003706"/>
    </source>
</evidence>
<dbReference type="Pfam" id="PF08147">
    <property type="entry name" value="DBP10CT"/>
    <property type="match status" value="1"/>
</dbReference>
<feature type="region of interest" description="Disordered" evidence="11">
    <location>
        <begin position="777"/>
        <end position="797"/>
    </location>
</feature>
<dbReference type="InterPro" id="IPR012541">
    <property type="entry name" value="DBP10_C"/>
</dbReference>
<dbReference type="InterPro" id="IPR000629">
    <property type="entry name" value="RNA-helicase_DEAD-box_CS"/>
</dbReference>
<dbReference type="RefSeq" id="XP_018225372.1">
    <property type="nucleotide sequence ID" value="XM_018372203.1"/>
</dbReference>
<evidence type="ECO:0000259" key="13">
    <source>
        <dbReference type="PROSITE" id="PS51194"/>
    </source>
</evidence>
<dbReference type="PANTHER" id="PTHR47959">
    <property type="entry name" value="ATP-DEPENDENT RNA HELICASE RHLE-RELATED"/>
    <property type="match status" value="1"/>
</dbReference>
<proteinExistence type="inferred from homology"/>
<dbReference type="GO" id="GO:0016887">
    <property type="term" value="F:ATP hydrolysis activity"/>
    <property type="evidence" value="ECO:0007669"/>
    <property type="project" value="RHEA"/>
</dbReference>